<keyword evidence="10" id="KW-1185">Reference proteome</keyword>
<keyword evidence="1 7" id="KW-0547">Nucleotide-binding</keyword>
<dbReference type="PANTHER" id="PTHR12592">
    <property type="entry name" value="ATP-DEPENDENT (S)-NAD(P)H-HYDRATE DEHYDRATASE FAMILY MEMBER"/>
    <property type="match status" value="1"/>
</dbReference>
<comment type="catalytic activity">
    <reaction evidence="6 7">
        <text>(6S)-NADPHX + ATP = ADP + phosphate + NADPH + H(+)</text>
        <dbReference type="Rhea" id="RHEA:32231"/>
        <dbReference type="ChEBI" id="CHEBI:15378"/>
        <dbReference type="ChEBI" id="CHEBI:30616"/>
        <dbReference type="ChEBI" id="CHEBI:43474"/>
        <dbReference type="ChEBI" id="CHEBI:57783"/>
        <dbReference type="ChEBI" id="CHEBI:64076"/>
        <dbReference type="ChEBI" id="CHEBI:456216"/>
        <dbReference type="EC" id="4.2.1.93"/>
    </reaction>
</comment>
<dbReference type="PhylomeDB" id="B3RYL7"/>
<dbReference type="FunFam" id="3.40.1190.20:FF:000028">
    <property type="entry name" value="ATP-dependent (S)-NAD(P)H-hydrate dehydratase"/>
    <property type="match status" value="1"/>
</dbReference>
<protein>
    <recommendedName>
        <fullName evidence="7">ATP-dependent (S)-NAD(P)H-hydrate dehydratase</fullName>
        <ecNumber evidence="7">4.2.1.93</ecNumber>
    </recommendedName>
    <alternativeName>
        <fullName evidence="7">ATP-dependent NAD(P)HX dehydratase</fullName>
    </alternativeName>
</protein>
<dbReference type="EC" id="4.2.1.93" evidence="7"/>
<dbReference type="OMA" id="WRAAYHN"/>
<evidence type="ECO:0000256" key="5">
    <source>
        <dbReference type="ARBA" id="ARBA00023239"/>
    </source>
</evidence>
<dbReference type="Gene3D" id="3.40.1190.20">
    <property type="match status" value="1"/>
</dbReference>
<dbReference type="PROSITE" id="PS51383">
    <property type="entry name" value="YJEF_C_3"/>
    <property type="match status" value="1"/>
</dbReference>
<keyword evidence="7" id="KW-0597">Phosphoprotein</keyword>
<keyword evidence="5 7" id="KW-0456">Lyase</keyword>
<accession>B3RYL7</accession>
<dbReference type="SUPFAM" id="SSF53613">
    <property type="entry name" value="Ribokinase-like"/>
    <property type="match status" value="1"/>
</dbReference>
<dbReference type="InterPro" id="IPR029056">
    <property type="entry name" value="Ribokinase-like"/>
</dbReference>
<dbReference type="AlphaFoldDB" id="B3RYL7"/>
<feature type="binding site" evidence="7">
    <location>
        <begin position="216"/>
        <end position="220"/>
    </location>
    <ligand>
        <name>ATP</name>
        <dbReference type="ChEBI" id="CHEBI:30616"/>
    </ligand>
</feature>
<comment type="catalytic activity">
    <reaction evidence="7">
        <text>(6S)-NADHX + ATP = ADP + phosphate + NADH + H(+)</text>
        <dbReference type="Rhea" id="RHEA:19017"/>
        <dbReference type="ChEBI" id="CHEBI:15378"/>
        <dbReference type="ChEBI" id="CHEBI:30616"/>
        <dbReference type="ChEBI" id="CHEBI:43474"/>
        <dbReference type="ChEBI" id="CHEBI:57945"/>
        <dbReference type="ChEBI" id="CHEBI:64074"/>
        <dbReference type="ChEBI" id="CHEBI:456216"/>
        <dbReference type="EC" id="4.2.1.93"/>
    </reaction>
</comment>
<dbReference type="GO" id="GO:0005524">
    <property type="term" value="F:ATP binding"/>
    <property type="evidence" value="ECO:0007669"/>
    <property type="project" value="UniProtKB-KW"/>
</dbReference>
<dbReference type="Proteomes" id="UP000009022">
    <property type="component" value="Unassembled WGS sequence"/>
</dbReference>
<dbReference type="STRING" id="10228.B3RYL7"/>
<dbReference type="CDD" id="cd01171">
    <property type="entry name" value="YXKO-related"/>
    <property type="match status" value="1"/>
</dbReference>
<evidence type="ECO:0000256" key="3">
    <source>
        <dbReference type="ARBA" id="ARBA00022857"/>
    </source>
</evidence>
<dbReference type="GO" id="GO:0110051">
    <property type="term" value="P:metabolite repair"/>
    <property type="evidence" value="ECO:0000318"/>
    <property type="project" value="GO_Central"/>
</dbReference>
<dbReference type="GeneID" id="6754165"/>
<dbReference type="EMBL" id="DS985245">
    <property type="protein sequence ID" value="EDV25062.1"/>
    <property type="molecule type" value="Genomic_DNA"/>
</dbReference>
<keyword evidence="3" id="KW-0521">NADP</keyword>
<dbReference type="HAMAP" id="MF_01965">
    <property type="entry name" value="NADHX_dehydratase"/>
    <property type="match status" value="1"/>
</dbReference>
<evidence type="ECO:0000256" key="6">
    <source>
        <dbReference type="ARBA" id="ARBA00047472"/>
    </source>
</evidence>
<organism evidence="9 10">
    <name type="scientific">Trichoplax adhaerens</name>
    <name type="common">Trichoplax reptans</name>
    <dbReference type="NCBI Taxonomy" id="10228"/>
    <lineage>
        <taxon>Eukaryota</taxon>
        <taxon>Metazoa</taxon>
        <taxon>Placozoa</taxon>
        <taxon>Uniplacotomia</taxon>
        <taxon>Trichoplacea</taxon>
        <taxon>Trichoplacidae</taxon>
        <taxon>Trichoplax</taxon>
    </lineage>
</organism>
<proteinExistence type="inferred from homology"/>
<dbReference type="FunCoup" id="B3RYL7">
    <property type="interactions" value="572"/>
</dbReference>
<feature type="binding site" evidence="7">
    <location>
        <begin position="176"/>
        <end position="182"/>
    </location>
    <ligand>
        <name>(6S)-NADPHX</name>
        <dbReference type="ChEBI" id="CHEBI:64076"/>
    </ligand>
</feature>
<evidence type="ECO:0000313" key="9">
    <source>
        <dbReference type="EMBL" id="EDV25062.1"/>
    </source>
</evidence>
<gene>
    <name evidence="9" type="ORF">TRIADDRAFT_25123</name>
</gene>
<evidence type="ECO:0000256" key="4">
    <source>
        <dbReference type="ARBA" id="ARBA00023027"/>
    </source>
</evidence>
<dbReference type="NCBIfam" id="TIGR00196">
    <property type="entry name" value="yjeF_cterm"/>
    <property type="match status" value="1"/>
</dbReference>
<dbReference type="KEGG" id="tad:TRIADDRAFT_25123"/>
<feature type="domain" description="YjeF C-terminal" evidence="8">
    <location>
        <begin position="23"/>
        <end position="320"/>
    </location>
</feature>
<sequence>MSSQAFNLSQSAYQHNESKVQVVLQSIRTMLPPLSSDRHKGQSGRIAIIGGCFEYTGAPYFAGISALRTGGDLSHIFCTADAGIPIKTYSPELIVHPMLDHQNAVNIFDEWLPRMHCLVIGPGLGRDDEVVETVKKIIAKAKAKQVNIVIDADGLYIVTKYPDIIKGYKFAILTPNKVEFSRLYSTLMGKSPDANLGVSNTKDVANALGNVTVVQKGSRDIISNGIEDLICDAAGCSRRCGGQGDILSGSMGTFLHWARTNEKETSRNDSRMNTLSPTLTAAYAACLLVKTCAEAAFKLKGRSMIVSDLIDIIHPSFQLLYENSKL</sequence>
<evidence type="ECO:0000256" key="7">
    <source>
        <dbReference type="HAMAP-Rule" id="MF_03157"/>
    </source>
</evidence>
<dbReference type="InParanoid" id="B3RYL7"/>
<feature type="binding site" evidence="7">
    <location>
        <begin position="235"/>
        <end position="244"/>
    </location>
    <ligand>
        <name>ATP</name>
        <dbReference type="ChEBI" id="CHEBI:30616"/>
    </ligand>
</feature>
<dbReference type="RefSeq" id="XP_002112952.1">
    <property type="nucleotide sequence ID" value="XM_002112916.1"/>
</dbReference>
<comment type="function">
    <text evidence="7">Catalyzes the dehydration of the S-form of NAD(P)HX at the expense of ATP, which is converted to ADP. Together with NAD(P)HX epimerase, which catalyzes the epimerization of the S- and R-forms, the enzyme allows the repair of both epimers of NAD(P)HX, a damaged form of NAD(P)H that is a result of enzymatic or heat-dependent hydration.</text>
</comment>
<evidence type="ECO:0000313" key="10">
    <source>
        <dbReference type="Proteomes" id="UP000009022"/>
    </source>
</evidence>
<dbReference type="GO" id="GO:0047453">
    <property type="term" value="F:ATP-dependent NAD(P)H-hydrate dehydratase activity"/>
    <property type="evidence" value="ECO:0000318"/>
    <property type="project" value="GO_Central"/>
</dbReference>
<keyword evidence="2 7" id="KW-0067">ATP-binding</keyword>
<dbReference type="InterPro" id="IPR000631">
    <property type="entry name" value="CARKD"/>
</dbReference>
<dbReference type="PANTHER" id="PTHR12592:SF0">
    <property type="entry name" value="ATP-DEPENDENT (S)-NAD(P)H-HYDRATE DEHYDRATASE"/>
    <property type="match status" value="1"/>
</dbReference>
<feature type="binding site" evidence="7">
    <location>
        <position position="123"/>
    </location>
    <ligand>
        <name>(6S)-NADPHX</name>
        <dbReference type="ChEBI" id="CHEBI:64076"/>
    </ligand>
</feature>
<dbReference type="OrthoDB" id="8110916at2759"/>
<keyword evidence="4 7" id="KW-0520">NAD</keyword>
<reference evidence="9 10" key="1">
    <citation type="journal article" date="2008" name="Nature">
        <title>The Trichoplax genome and the nature of placozoans.</title>
        <authorList>
            <person name="Srivastava M."/>
            <person name="Begovic E."/>
            <person name="Chapman J."/>
            <person name="Putnam N.H."/>
            <person name="Hellsten U."/>
            <person name="Kawashima T."/>
            <person name="Kuo A."/>
            <person name="Mitros T."/>
            <person name="Salamov A."/>
            <person name="Carpenter M.L."/>
            <person name="Signorovitch A.Y."/>
            <person name="Moreno M.A."/>
            <person name="Kamm K."/>
            <person name="Grimwood J."/>
            <person name="Schmutz J."/>
            <person name="Shapiro H."/>
            <person name="Grigoriev I.V."/>
            <person name="Buss L.W."/>
            <person name="Schierwater B."/>
            <person name="Dellaporta S.L."/>
            <person name="Rokhsar D.S."/>
        </authorList>
    </citation>
    <scope>NUCLEOTIDE SEQUENCE [LARGE SCALE GENOMIC DNA]</scope>
    <source>
        <strain evidence="9 10">Grell-BS-1999</strain>
    </source>
</reference>
<dbReference type="HOGENOM" id="CLU_030651_3_0_1"/>
<evidence type="ECO:0000259" key="8">
    <source>
        <dbReference type="PROSITE" id="PS51383"/>
    </source>
</evidence>
<feature type="binding site" evidence="7">
    <location>
        <position position="245"/>
    </location>
    <ligand>
        <name>(6S)-NADPHX</name>
        <dbReference type="ChEBI" id="CHEBI:64076"/>
    </ligand>
</feature>
<evidence type="ECO:0000256" key="1">
    <source>
        <dbReference type="ARBA" id="ARBA00022741"/>
    </source>
</evidence>
<dbReference type="CTD" id="6754165"/>
<name>B3RYL7_TRIAD</name>
<dbReference type="Pfam" id="PF01256">
    <property type="entry name" value="Carb_kinase"/>
    <property type="match status" value="1"/>
</dbReference>
<evidence type="ECO:0000256" key="2">
    <source>
        <dbReference type="ARBA" id="ARBA00022840"/>
    </source>
</evidence>
<dbReference type="eggNOG" id="KOG3974">
    <property type="taxonomic scope" value="Eukaryota"/>
</dbReference>
<comment type="similarity">
    <text evidence="7">Belongs to the NnrD/CARKD family.</text>
</comment>
<comment type="cofactor">
    <cofactor evidence="7">
        <name>Mg(2+)</name>
        <dbReference type="ChEBI" id="CHEBI:18420"/>
    </cofactor>
</comment>
<dbReference type="GO" id="GO:0046496">
    <property type="term" value="P:nicotinamide nucleotide metabolic process"/>
    <property type="evidence" value="ECO:0007669"/>
    <property type="project" value="UniProtKB-UniRule"/>
</dbReference>